<protein>
    <submittedName>
        <fullName evidence="1">Histidine kinase</fullName>
    </submittedName>
</protein>
<proteinExistence type="predicted"/>
<gene>
    <name evidence="1" type="ORF">JJB78_10265</name>
</gene>
<dbReference type="GO" id="GO:0016301">
    <property type="term" value="F:kinase activity"/>
    <property type="evidence" value="ECO:0007669"/>
    <property type="project" value="UniProtKB-KW"/>
</dbReference>
<organism evidence="1 2">
    <name type="scientific">Clostridium perfringens</name>
    <dbReference type="NCBI Taxonomy" id="1502"/>
    <lineage>
        <taxon>Bacteria</taxon>
        <taxon>Bacillati</taxon>
        <taxon>Bacillota</taxon>
        <taxon>Clostridia</taxon>
        <taxon>Eubacteriales</taxon>
        <taxon>Clostridiaceae</taxon>
        <taxon>Clostridium</taxon>
    </lineage>
</organism>
<sequence length="107" mass="12717">MLKFNYETQNQINQIKQSFNLKEENIIIVDYCISCNKKFKVYRDEIQNITSISLYVDKVTEEKYLYYLCKKCTHAISNPYNKKLLAELDNNISKEISKLHPEILSNN</sequence>
<keyword evidence="1" id="KW-0418">Kinase</keyword>
<keyword evidence="1" id="KW-0808">Transferase</keyword>
<evidence type="ECO:0000313" key="1">
    <source>
        <dbReference type="EMBL" id="MBO3416897.1"/>
    </source>
</evidence>
<dbReference type="Proteomes" id="UP000668358">
    <property type="component" value="Unassembled WGS sequence"/>
</dbReference>
<accession>A0ABD4PVK3</accession>
<dbReference type="RefSeq" id="WP_110083534.1">
    <property type="nucleotide sequence ID" value="NZ_JAENRC010000023.1"/>
</dbReference>
<dbReference type="AlphaFoldDB" id="A0ABD4PVK3"/>
<dbReference type="EMBL" id="JAENRE010000004">
    <property type="protein sequence ID" value="MBO3416897.1"/>
    <property type="molecule type" value="Genomic_DNA"/>
</dbReference>
<reference evidence="1 2" key="1">
    <citation type="submission" date="2020-12" db="EMBL/GenBank/DDBJ databases">
        <title>Comparative genomics of Clostridium perfringens reveals patterns of host-associated phylogenetic clades and virulence factors.</title>
        <authorList>
            <person name="Smith A.H."/>
            <person name="Geier R."/>
        </authorList>
    </citation>
    <scope>NUCLEOTIDE SEQUENCE [LARGE SCALE GENOMIC DNA]</scope>
    <source>
        <strain evidence="1 2">CHD15829P</strain>
    </source>
</reference>
<comment type="caution">
    <text evidence="1">The sequence shown here is derived from an EMBL/GenBank/DDBJ whole genome shotgun (WGS) entry which is preliminary data.</text>
</comment>
<evidence type="ECO:0000313" key="2">
    <source>
        <dbReference type="Proteomes" id="UP000668358"/>
    </source>
</evidence>
<name>A0ABD4PVK3_CLOPF</name>